<organism evidence="14 15">
    <name type="scientific">Porites lobata</name>
    <dbReference type="NCBI Taxonomy" id="104759"/>
    <lineage>
        <taxon>Eukaryota</taxon>
        <taxon>Metazoa</taxon>
        <taxon>Cnidaria</taxon>
        <taxon>Anthozoa</taxon>
        <taxon>Hexacorallia</taxon>
        <taxon>Scleractinia</taxon>
        <taxon>Fungiina</taxon>
        <taxon>Poritidae</taxon>
        <taxon>Porites</taxon>
    </lineage>
</organism>
<evidence type="ECO:0000256" key="3">
    <source>
        <dbReference type="ARBA" id="ARBA00012759"/>
    </source>
</evidence>
<accession>A0ABN8PDF2</accession>
<evidence type="ECO:0000313" key="14">
    <source>
        <dbReference type="EMBL" id="CAH3139172.1"/>
    </source>
</evidence>
<dbReference type="EC" id="3.4.19.12" evidence="3"/>
<evidence type="ECO:0000256" key="5">
    <source>
        <dbReference type="ARBA" id="ARBA00022771"/>
    </source>
</evidence>
<dbReference type="Gene3D" id="3.90.70.10">
    <property type="entry name" value="Cysteine proteinases"/>
    <property type="match status" value="2"/>
</dbReference>
<feature type="region of interest" description="Disordered" evidence="11">
    <location>
        <begin position="1"/>
        <end position="69"/>
    </location>
</feature>
<dbReference type="CDD" id="cd02257">
    <property type="entry name" value="Peptidase_C19"/>
    <property type="match status" value="1"/>
</dbReference>
<feature type="non-terminal residue" evidence="14">
    <location>
        <position position="1"/>
    </location>
</feature>
<reference evidence="14 15" key="1">
    <citation type="submission" date="2022-05" db="EMBL/GenBank/DDBJ databases">
        <authorList>
            <consortium name="Genoscope - CEA"/>
            <person name="William W."/>
        </authorList>
    </citation>
    <scope>NUCLEOTIDE SEQUENCE [LARGE SCALE GENOMIC DNA]</scope>
</reference>
<evidence type="ECO:0000256" key="6">
    <source>
        <dbReference type="ARBA" id="ARBA00022786"/>
    </source>
</evidence>
<protein>
    <recommendedName>
        <fullName evidence="3">ubiquitinyl hydrolase 1</fullName>
        <ecNumber evidence="3">3.4.19.12</ecNumber>
    </recommendedName>
</protein>
<dbReference type="EMBL" id="CALNXK010000062">
    <property type="protein sequence ID" value="CAH3139172.1"/>
    <property type="molecule type" value="Genomic_DNA"/>
</dbReference>
<proteinExistence type="inferred from homology"/>
<feature type="domain" description="RING-type" evidence="12">
    <location>
        <begin position="371"/>
        <end position="416"/>
    </location>
</feature>
<keyword evidence="4" id="KW-0645">Protease</keyword>
<evidence type="ECO:0000256" key="8">
    <source>
        <dbReference type="ARBA" id="ARBA00022807"/>
    </source>
</evidence>
<comment type="catalytic activity">
    <reaction evidence="1">
        <text>Thiol-dependent hydrolysis of ester, thioester, amide, peptide and isopeptide bonds formed by the C-terminal Gly of ubiquitin (a 76-residue protein attached to proteins as an intracellular targeting signal).</text>
        <dbReference type="EC" id="3.4.19.12"/>
    </reaction>
</comment>
<keyword evidence="5 10" id="KW-0479">Metal-binding</keyword>
<keyword evidence="15" id="KW-1185">Reference proteome</keyword>
<dbReference type="Pfam" id="PF00443">
    <property type="entry name" value="UCH"/>
    <property type="match status" value="1"/>
</dbReference>
<evidence type="ECO:0000313" key="15">
    <source>
        <dbReference type="Proteomes" id="UP001159405"/>
    </source>
</evidence>
<evidence type="ECO:0000256" key="1">
    <source>
        <dbReference type="ARBA" id="ARBA00000707"/>
    </source>
</evidence>
<comment type="caution">
    <text evidence="14">The sequence shown here is derived from an EMBL/GenBank/DDBJ whole genome shotgun (WGS) entry which is preliminary data.</text>
</comment>
<dbReference type="PROSITE" id="PS50235">
    <property type="entry name" value="USP_3"/>
    <property type="match status" value="1"/>
</dbReference>
<dbReference type="Proteomes" id="UP001159405">
    <property type="component" value="Unassembled WGS sequence"/>
</dbReference>
<keyword evidence="8" id="KW-0788">Thiol protease</keyword>
<name>A0ABN8PDF2_9CNID</name>
<evidence type="ECO:0000256" key="9">
    <source>
        <dbReference type="ARBA" id="ARBA00022833"/>
    </source>
</evidence>
<dbReference type="InterPro" id="IPR028889">
    <property type="entry name" value="USP"/>
</dbReference>
<evidence type="ECO:0000256" key="4">
    <source>
        <dbReference type="ARBA" id="ARBA00022670"/>
    </source>
</evidence>
<dbReference type="PANTHER" id="PTHR21646">
    <property type="entry name" value="UBIQUITIN CARBOXYL-TERMINAL HYDROLASE"/>
    <property type="match status" value="1"/>
</dbReference>
<dbReference type="InterPro" id="IPR038765">
    <property type="entry name" value="Papain-like_cys_pep_sf"/>
</dbReference>
<dbReference type="InterPro" id="IPR001841">
    <property type="entry name" value="Znf_RING"/>
</dbReference>
<dbReference type="SUPFAM" id="SSF54001">
    <property type="entry name" value="Cysteine proteinases"/>
    <property type="match status" value="1"/>
</dbReference>
<evidence type="ECO:0000259" key="12">
    <source>
        <dbReference type="PROSITE" id="PS50089"/>
    </source>
</evidence>
<feature type="compositionally biased region" description="Basic and acidic residues" evidence="11">
    <location>
        <begin position="12"/>
        <end position="26"/>
    </location>
</feature>
<feature type="compositionally biased region" description="Basic and acidic residues" evidence="11">
    <location>
        <begin position="41"/>
        <end position="58"/>
    </location>
</feature>
<comment type="similarity">
    <text evidence="2">Belongs to the peptidase C19 family.</text>
</comment>
<dbReference type="PROSITE" id="PS50089">
    <property type="entry name" value="ZF_RING_2"/>
    <property type="match status" value="1"/>
</dbReference>
<evidence type="ECO:0000256" key="2">
    <source>
        <dbReference type="ARBA" id="ARBA00009085"/>
    </source>
</evidence>
<dbReference type="InterPro" id="IPR001394">
    <property type="entry name" value="Peptidase_C19_UCH"/>
</dbReference>
<evidence type="ECO:0000259" key="13">
    <source>
        <dbReference type="PROSITE" id="PS50235"/>
    </source>
</evidence>
<evidence type="ECO:0000256" key="7">
    <source>
        <dbReference type="ARBA" id="ARBA00022801"/>
    </source>
</evidence>
<dbReference type="InterPro" id="IPR018200">
    <property type="entry name" value="USP_CS"/>
</dbReference>
<dbReference type="InterPro" id="IPR050185">
    <property type="entry name" value="Ub_carboxyl-term_hydrolase"/>
</dbReference>
<keyword evidence="5 10" id="KW-0863">Zinc-finger</keyword>
<gene>
    <name evidence="14" type="ORF">PLOB_00040478</name>
</gene>
<dbReference type="SUPFAM" id="SSF57850">
    <property type="entry name" value="RING/U-box"/>
    <property type="match status" value="1"/>
</dbReference>
<keyword evidence="6" id="KW-0833">Ubl conjugation pathway</keyword>
<sequence length="792" mass="89377">CKISTVRTTQGHRGDKEMKEQQRELNDVVDTVPLSTSSNKETSKTVDTRNQDIIHQENDSAQDSPVTPPREFRDPVVGVCGLENLGNTCFVNAGLQCLFSVAPFCRFFLGGGHNTVTHKSYKENQVSLSKHLADLVKKVWSGCYLQCDPSELYKAITAHFPTQLNRQRQHDCHEFLALFLDGLHRELNSSTLPSLFPDQSDNNVSAEEKWRYKVQVTKPSTVLKLKSNFLSLLTAEKETPQLKDIVVCVVRNSQIISIMEDGQQLTPFTDRRSKLYIVKPCQVPESPSVQEDEKSTSLSCLAGRDSTVFYSPDVANTPEFMSALDELQSVSSPVSKNHLTRLVNPDTSTPKTPGQRTRASISNVYHLSGTCCICLEEKISDNELISHDKCGSLFCRQCLQDAAGGAVENHLCCPRCAKQAAVLMRALCCDCRMVLVPVVLRRFEEDSKTKRLFGHPNLIIVSKNIHGKDLYAFIEKMLPEPIREEQDSASVPAFTLHLVEQQGRHCSRCTRITGCGGCQVNKEAILSLQSCDNLAVQLTTIGRWEAERMSRCTEHESIWKPRKREDPLKLEHCLKRFVESEKLPDTWFCQKCHEERNAFKALSICRLPDTLVIHLKRYSQNGVKITTPVEFPLEGLDVCEYTQLEDCPPEQFLYDLIGCVCHQGSYSSGHYTSYTNTNKVWYRYDDCHVTKEMPSINCYSEAYILFYQRRSLLTPSATASTSPRNSEENDLPLLEETQHNADKGDLLQNLQQSATNANATMEEIKEEPAQEFTNVQSSNNKIALNFLRTAAF</sequence>
<evidence type="ECO:0000256" key="11">
    <source>
        <dbReference type="SAM" id="MobiDB-lite"/>
    </source>
</evidence>
<dbReference type="PROSITE" id="PS00972">
    <property type="entry name" value="USP_1"/>
    <property type="match status" value="1"/>
</dbReference>
<dbReference type="PANTHER" id="PTHR21646:SF24">
    <property type="entry name" value="UBIQUITIN CARBOXYL-TERMINAL HYDROLASE"/>
    <property type="match status" value="1"/>
</dbReference>
<feature type="domain" description="USP" evidence="13">
    <location>
        <begin position="80"/>
        <end position="710"/>
    </location>
</feature>
<keyword evidence="7" id="KW-0378">Hydrolase</keyword>
<feature type="compositionally biased region" description="Polar residues" evidence="11">
    <location>
        <begin position="1"/>
        <end position="11"/>
    </location>
</feature>
<evidence type="ECO:0000256" key="10">
    <source>
        <dbReference type="PROSITE-ProRule" id="PRU00175"/>
    </source>
</evidence>
<keyword evidence="9" id="KW-0862">Zinc</keyword>